<evidence type="ECO:0000313" key="17">
    <source>
        <dbReference type="WBParaSite" id="Pan_g4493.t1"/>
    </source>
</evidence>
<evidence type="ECO:0000256" key="4">
    <source>
        <dbReference type="ARBA" id="ARBA00022729"/>
    </source>
</evidence>
<dbReference type="Pfam" id="PF07714">
    <property type="entry name" value="PK_Tyr_Ser-Thr"/>
    <property type="match status" value="1"/>
</dbReference>
<dbReference type="InterPro" id="IPR000421">
    <property type="entry name" value="FA58C"/>
</dbReference>
<evidence type="ECO:0000256" key="8">
    <source>
        <dbReference type="ARBA" id="ARBA00023136"/>
    </source>
</evidence>
<evidence type="ECO:0000256" key="5">
    <source>
        <dbReference type="ARBA" id="ARBA00022741"/>
    </source>
</evidence>
<keyword evidence="11" id="KW-0325">Glycoprotein</keyword>
<feature type="region of interest" description="Disordered" evidence="12">
    <location>
        <begin position="436"/>
        <end position="457"/>
    </location>
</feature>
<dbReference type="Gene3D" id="2.60.120.260">
    <property type="entry name" value="Galactose-binding domain-like"/>
    <property type="match status" value="1"/>
</dbReference>
<dbReference type="InterPro" id="IPR001245">
    <property type="entry name" value="Ser-Thr/Tyr_kinase_cat_dom"/>
</dbReference>
<dbReference type="GO" id="GO:0051897">
    <property type="term" value="P:positive regulation of phosphatidylinositol 3-kinase/protein kinase B signal transduction"/>
    <property type="evidence" value="ECO:0007669"/>
    <property type="project" value="TreeGrafter"/>
</dbReference>
<keyword evidence="3 13" id="KW-0812">Transmembrane</keyword>
<keyword evidence="7 13" id="KW-1133">Transmembrane helix</keyword>
<reference evidence="16" key="1">
    <citation type="journal article" date="2013" name="Genetics">
        <title>The draft genome and transcriptome of Panagrellus redivivus are shaped by the harsh demands of a free-living lifestyle.</title>
        <authorList>
            <person name="Srinivasan J."/>
            <person name="Dillman A.R."/>
            <person name="Macchietto M.G."/>
            <person name="Heikkinen L."/>
            <person name="Lakso M."/>
            <person name="Fracchia K.M."/>
            <person name="Antoshechkin I."/>
            <person name="Mortazavi A."/>
            <person name="Wong G."/>
            <person name="Sternberg P.W."/>
        </authorList>
    </citation>
    <scope>NUCLEOTIDE SEQUENCE [LARGE SCALE GENOMIC DNA]</scope>
    <source>
        <strain evidence="16">MT8872</strain>
    </source>
</reference>
<dbReference type="GO" id="GO:0043235">
    <property type="term" value="C:receptor complex"/>
    <property type="evidence" value="ECO:0007669"/>
    <property type="project" value="TreeGrafter"/>
</dbReference>
<evidence type="ECO:0000259" key="14">
    <source>
        <dbReference type="PROSITE" id="PS50011"/>
    </source>
</evidence>
<dbReference type="SUPFAM" id="SSF49785">
    <property type="entry name" value="Galactose-binding domain-like"/>
    <property type="match status" value="1"/>
</dbReference>
<evidence type="ECO:0000259" key="15">
    <source>
        <dbReference type="PROSITE" id="PS50022"/>
    </source>
</evidence>
<dbReference type="GO" id="GO:0005524">
    <property type="term" value="F:ATP binding"/>
    <property type="evidence" value="ECO:0007669"/>
    <property type="project" value="UniProtKB-KW"/>
</dbReference>
<evidence type="ECO:0000256" key="9">
    <source>
        <dbReference type="ARBA" id="ARBA00023157"/>
    </source>
</evidence>
<dbReference type="PROSITE" id="PS50022">
    <property type="entry name" value="FA58C_3"/>
    <property type="match status" value="1"/>
</dbReference>
<dbReference type="WBParaSite" id="Pan_g4493.t1">
    <property type="protein sequence ID" value="Pan_g4493.t1"/>
    <property type="gene ID" value="Pan_g4493"/>
</dbReference>
<dbReference type="Gene3D" id="2.60.120.1190">
    <property type="match status" value="1"/>
</dbReference>
<evidence type="ECO:0000256" key="2">
    <source>
        <dbReference type="ARBA" id="ARBA00022475"/>
    </source>
</evidence>
<proteinExistence type="predicted"/>
<evidence type="ECO:0000313" key="16">
    <source>
        <dbReference type="Proteomes" id="UP000492821"/>
    </source>
</evidence>
<evidence type="ECO:0000256" key="11">
    <source>
        <dbReference type="ARBA" id="ARBA00023180"/>
    </source>
</evidence>
<reference evidence="17" key="2">
    <citation type="submission" date="2020-10" db="UniProtKB">
        <authorList>
            <consortium name="WormBaseParasite"/>
        </authorList>
    </citation>
    <scope>IDENTIFICATION</scope>
</reference>
<dbReference type="PANTHER" id="PTHR24416">
    <property type="entry name" value="TYROSINE-PROTEIN KINASE RECEPTOR"/>
    <property type="match status" value="1"/>
</dbReference>
<evidence type="ECO:0000256" key="6">
    <source>
        <dbReference type="ARBA" id="ARBA00022840"/>
    </source>
</evidence>
<dbReference type="Gene3D" id="1.10.510.10">
    <property type="entry name" value="Transferase(Phosphotransferase) domain 1"/>
    <property type="match status" value="1"/>
</dbReference>
<feature type="compositionally biased region" description="Low complexity" evidence="12">
    <location>
        <begin position="470"/>
        <end position="487"/>
    </location>
</feature>
<feature type="domain" description="Protein kinase" evidence="14">
    <location>
        <begin position="592"/>
        <end position="841"/>
    </location>
</feature>
<dbReference type="Pfam" id="PF00754">
    <property type="entry name" value="F5_F8_type_C"/>
    <property type="match status" value="1"/>
</dbReference>
<dbReference type="GO" id="GO:0007169">
    <property type="term" value="P:cell surface receptor protein tyrosine kinase signaling pathway"/>
    <property type="evidence" value="ECO:0007669"/>
    <property type="project" value="TreeGrafter"/>
</dbReference>
<dbReference type="CDD" id="cd00057">
    <property type="entry name" value="FA58C"/>
    <property type="match status" value="1"/>
</dbReference>
<dbReference type="PANTHER" id="PTHR24416:SF349">
    <property type="entry name" value="TYROSINE-PROTEIN KINASE RYK"/>
    <property type="match status" value="1"/>
</dbReference>
<sequence length="874" mass="96953">MESGDIADDQISASSSFDDQSVGPQNGRIRTEIKSGAWCPQKMTNPTTNEFLQVSFPKIMVIRGIETQGRYGNGTGREFLSAYRIEYFRFGGRWVRYHNRHGGTLLPANNDTQTAVLNKLDPPIVASKIRIVTYAEQPTMTCLRAEFYGCEDTEHLLAYSVNRDGNWKDRTFEDTEVTDNIMGGKLGLGLLTDGFIATHSPFGPHLDPVNNSTWLGWSKNVTNGQVVVLFEFEKVRNFTDVEFHTWGNPDDEIQVIVQFSRDGNVFLPHNDEEKKFPNRALTSMADRKRRSETAKDEAFSFRLPFQKEPQGKFVRIKMNFKGSWLFLTEIHFNTGKPVPVPPTLLNLKAEISQSFRNALFGNGTAIDGTEVVEGSVYGLYYVIIGVLILLFLIFAIILCALFVLKQRGFHAKKLGGQKKSSNGTYKSGLLVTTLGGNGTPRHIVHPPMSDRNPDNKLIAQFTHGPLSERGSLQRILSSSRSCSSGTMSRDHPPSLLDINFPPPPPSAGSSETSASDGIYADASPTAPLIATPTRRRRNPSSVRTRTLPNRPSIVAEEVSADPMDVPTSESSNTSSLDTSLAPVVVRIPRESITLREQIGEGKFTAIFTADITGINVPAVIKAIKDGAGDLDAATKALVCEAHILASLDHPNIVRLYGVCDDCSVVIEHVPFGSVREFIHNVQPEKLNFASMLHFVANIASGMKYLEQKRIVHGHLSPRNCLVEQNLNVKIAAPRGPMHHAQLRYSAPESIILNEWTNKSDAWSFGTTAWEILHFCRHIPFENCANQELVDHARAVVDGKDPYIKLPFSDDCCPPEIRDQLLECCLATPETRPAFLELQLFLSRKAMTFTLQHKRQRPSANGGNGILPQSVSLYR</sequence>
<dbReference type="InterPro" id="IPR050122">
    <property type="entry name" value="RTK"/>
</dbReference>
<dbReference type="PROSITE" id="PS01285">
    <property type="entry name" value="FA58C_1"/>
    <property type="match status" value="1"/>
</dbReference>
<organism evidence="16 17">
    <name type="scientific">Panagrellus redivivus</name>
    <name type="common">Microworm</name>
    <dbReference type="NCBI Taxonomy" id="6233"/>
    <lineage>
        <taxon>Eukaryota</taxon>
        <taxon>Metazoa</taxon>
        <taxon>Ecdysozoa</taxon>
        <taxon>Nematoda</taxon>
        <taxon>Chromadorea</taxon>
        <taxon>Rhabditida</taxon>
        <taxon>Tylenchina</taxon>
        <taxon>Panagrolaimomorpha</taxon>
        <taxon>Panagrolaimoidea</taxon>
        <taxon>Panagrolaimidae</taxon>
        <taxon>Panagrellus</taxon>
    </lineage>
</organism>
<keyword evidence="8 13" id="KW-0472">Membrane</keyword>
<dbReference type="Pfam" id="PF21114">
    <property type="entry name" value="DDR1-2_DS-like"/>
    <property type="match status" value="1"/>
</dbReference>
<dbReference type="Proteomes" id="UP000492821">
    <property type="component" value="Unassembled WGS sequence"/>
</dbReference>
<dbReference type="AlphaFoldDB" id="A0A7E4VX71"/>
<keyword evidence="5" id="KW-0547">Nucleotide-binding</keyword>
<dbReference type="InterPro" id="IPR000719">
    <property type="entry name" value="Prot_kinase_dom"/>
</dbReference>
<keyword evidence="10" id="KW-0675">Receptor</keyword>
<evidence type="ECO:0000256" key="13">
    <source>
        <dbReference type="SAM" id="Phobius"/>
    </source>
</evidence>
<dbReference type="SMART" id="SM00231">
    <property type="entry name" value="FA58C"/>
    <property type="match status" value="1"/>
</dbReference>
<evidence type="ECO:0000256" key="10">
    <source>
        <dbReference type="ARBA" id="ARBA00023170"/>
    </source>
</evidence>
<dbReference type="InterPro" id="IPR008979">
    <property type="entry name" value="Galactose-bd-like_sf"/>
</dbReference>
<dbReference type="SUPFAM" id="SSF56112">
    <property type="entry name" value="Protein kinase-like (PK-like)"/>
    <property type="match status" value="1"/>
</dbReference>
<feature type="transmembrane region" description="Helical" evidence="13">
    <location>
        <begin position="379"/>
        <end position="404"/>
    </location>
</feature>
<dbReference type="PROSITE" id="PS50011">
    <property type="entry name" value="PROTEIN_KINASE_DOM"/>
    <property type="match status" value="1"/>
</dbReference>
<evidence type="ECO:0000256" key="7">
    <source>
        <dbReference type="ARBA" id="ARBA00022989"/>
    </source>
</evidence>
<feature type="compositionally biased region" description="Low complexity" evidence="12">
    <location>
        <begin position="9"/>
        <end position="21"/>
    </location>
</feature>
<comment type="subcellular location">
    <subcellularLocation>
        <location evidence="1">Cell membrane</location>
        <topology evidence="1">Single-pass type I membrane protein</topology>
    </subcellularLocation>
</comment>
<dbReference type="InterPro" id="IPR048525">
    <property type="entry name" value="DDR1-2_DS-like"/>
</dbReference>
<evidence type="ECO:0000256" key="3">
    <source>
        <dbReference type="ARBA" id="ARBA00022692"/>
    </source>
</evidence>
<keyword evidence="16" id="KW-1185">Reference proteome</keyword>
<evidence type="ECO:0000256" key="12">
    <source>
        <dbReference type="SAM" id="MobiDB-lite"/>
    </source>
</evidence>
<dbReference type="Gene3D" id="3.30.200.20">
    <property type="entry name" value="Phosphorylase Kinase, domain 1"/>
    <property type="match status" value="1"/>
</dbReference>
<feature type="region of interest" description="Disordered" evidence="12">
    <location>
        <begin position="470"/>
        <end position="576"/>
    </location>
</feature>
<dbReference type="InterPro" id="IPR011009">
    <property type="entry name" value="Kinase-like_dom_sf"/>
</dbReference>
<keyword evidence="4" id="KW-0732">Signal</keyword>
<feature type="domain" description="F5/8 type C" evidence="15">
    <location>
        <begin position="1"/>
        <end position="150"/>
    </location>
</feature>
<dbReference type="GO" id="GO:0004714">
    <property type="term" value="F:transmembrane receptor protein tyrosine kinase activity"/>
    <property type="evidence" value="ECO:0007669"/>
    <property type="project" value="TreeGrafter"/>
</dbReference>
<keyword evidence="6" id="KW-0067">ATP-binding</keyword>
<evidence type="ECO:0000256" key="1">
    <source>
        <dbReference type="ARBA" id="ARBA00004251"/>
    </source>
</evidence>
<feature type="region of interest" description="Disordered" evidence="12">
    <location>
        <begin position="852"/>
        <end position="874"/>
    </location>
</feature>
<dbReference type="GO" id="GO:0010976">
    <property type="term" value="P:positive regulation of neuron projection development"/>
    <property type="evidence" value="ECO:0007669"/>
    <property type="project" value="TreeGrafter"/>
</dbReference>
<keyword evidence="9" id="KW-1015">Disulfide bond</keyword>
<feature type="compositionally biased region" description="Low complexity" evidence="12">
    <location>
        <begin position="567"/>
        <end position="576"/>
    </location>
</feature>
<accession>A0A7E4VX71</accession>
<feature type="region of interest" description="Disordered" evidence="12">
    <location>
        <begin position="1"/>
        <end position="26"/>
    </location>
</feature>
<dbReference type="GO" id="GO:0005886">
    <property type="term" value="C:plasma membrane"/>
    <property type="evidence" value="ECO:0007669"/>
    <property type="project" value="UniProtKB-SubCell"/>
</dbReference>
<keyword evidence="2" id="KW-1003">Cell membrane</keyword>
<name>A0A7E4VX71_PANRE</name>
<protein>
    <submittedName>
        <fullName evidence="17">F5/8 type C domain-containing protein</fullName>
    </submittedName>
</protein>